<dbReference type="Proteomes" id="UP001139319">
    <property type="component" value="Unassembled WGS sequence"/>
</dbReference>
<reference evidence="8" key="2">
    <citation type="submission" date="2023-01" db="EMBL/GenBank/DDBJ databases">
        <title>Gilvimarinus xylanilyticus HB14 isolated from Caulerpa lentillifera aquaculture base in Hainan, China.</title>
        <authorList>
            <person name="Zhang Y.-J."/>
        </authorList>
    </citation>
    <scope>NUCLEOTIDE SEQUENCE</scope>
    <source>
        <strain evidence="8">HB14</strain>
    </source>
</reference>
<name>A0A9X2I641_9GAMM</name>
<dbReference type="Pfam" id="PF08543">
    <property type="entry name" value="Phos_pyr_kin"/>
    <property type="match status" value="1"/>
</dbReference>
<dbReference type="PANTHER" id="PTHR20858:SF17">
    <property type="entry name" value="HYDROXYMETHYLPYRIMIDINE_PHOSPHOMETHYLPYRIMIDINE KINASE THI20-RELATED"/>
    <property type="match status" value="1"/>
</dbReference>
<dbReference type="GO" id="GO:0008972">
    <property type="term" value="F:phosphomethylpyrimidine kinase activity"/>
    <property type="evidence" value="ECO:0007669"/>
    <property type="project" value="InterPro"/>
</dbReference>
<comment type="pathway">
    <text evidence="1">Cofactor biosynthesis; thiamine diphosphate biosynthesis.</text>
</comment>
<dbReference type="GO" id="GO:0005524">
    <property type="term" value="F:ATP binding"/>
    <property type="evidence" value="ECO:0007669"/>
    <property type="project" value="UniProtKB-KW"/>
</dbReference>
<evidence type="ECO:0000256" key="5">
    <source>
        <dbReference type="ARBA" id="ARBA00022777"/>
    </source>
</evidence>
<evidence type="ECO:0000313" key="8">
    <source>
        <dbReference type="EMBL" id="MCP8900636.1"/>
    </source>
</evidence>
<dbReference type="InterPro" id="IPR029056">
    <property type="entry name" value="Ribokinase-like"/>
</dbReference>
<dbReference type="FunFam" id="3.40.1190.20:FF:000003">
    <property type="entry name" value="Phosphomethylpyrimidine kinase ThiD"/>
    <property type="match status" value="1"/>
</dbReference>
<dbReference type="InterPro" id="IPR013749">
    <property type="entry name" value="PM/HMP-P_kinase-1"/>
</dbReference>
<keyword evidence="4" id="KW-0547">Nucleotide-binding</keyword>
<evidence type="ECO:0000259" key="7">
    <source>
        <dbReference type="Pfam" id="PF08543"/>
    </source>
</evidence>
<evidence type="ECO:0000256" key="4">
    <source>
        <dbReference type="ARBA" id="ARBA00022741"/>
    </source>
</evidence>
<evidence type="ECO:0000256" key="1">
    <source>
        <dbReference type="ARBA" id="ARBA00004948"/>
    </source>
</evidence>
<dbReference type="GO" id="GO:0009228">
    <property type="term" value="P:thiamine biosynthetic process"/>
    <property type="evidence" value="ECO:0007669"/>
    <property type="project" value="InterPro"/>
</dbReference>
<dbReference type="NCBIfam" id="TIGR00097">
    <property type="entry name" value="HMP-P_kinase"/>
    <property type="match status" value="1"/>
</dbReference>
<dbReference type="PANTHER" id="PTHR20858">
    <property type="entry name" value="PHOSPHOMETHYLPYRIMIDINE KINASE"/>
    <property type="match status" value="1"/>
</dbReference>
<dbReference type="Gene3D" id="3.40.1190.20">
    <property type="match status" value="1"/>
</dbReference>
<dbReference type="AlphaFoldDB" id="A0A9X2I641"/>
<keyword evidence="3 8" id="KW-0808">Transferase</keyword>
<comment type="caution">
    <text evidence="8">The sequence shown here is derived from an EMBL/GenBank/DDBJ whole genome shotgun (WGS) entry which is preliminary data.</text>
</comment>
<proteinExistence type="predicted"/>
<dbReference type="EC" id="2.7.1.49" evidence="2"/>
<dbReference type="EMBL" id="JAMFTH010000006">
    <property type="protein sequence ID" value="MCP8900636.1"/>
    <property type="molecule type" value="Genomic_DNA"/>
</dbReference>
<evidence type="ECO:0000256" key="6">
    <source>
        <dbReference type="ARBA" id="ARBA00022840"/>
    </source>
</evidence>
<keyword evidence="9" id="KW-1185">Reference proteome</keyword>
<dbReference type="RefSeq" id="WP_253968930.1">
    <property type="nucleotide sequence ID" value="NZ_JAMFTH010000006.1"/>
</dbReference>
<keyword evidence="6" id="KW-0067">ATP-binding</keyword>
<evidence type="ECO:0000256" key="3">
    <source>
        <dbReference type="ARBA" id="ARBA00022679"/>
    </source>
</evidence>
<evidence type="ECO:0000256" key="2">
    <source>
        <dbReference type="ARBA" id="ARBA00012135"/>
    </source>
</evidence>
<protein>
    <recommendedName>
        <fullName evidence="2">hydroxymethylpyrimidine kinase</fullName>
        <ecNumber evidence="2">2.7.1.49</ecNumber>
    </recommendedName>
</protein>
<gene>
    <name evidence="8" type="primary">thiD</name>
    <name evidence="8" type="ORF">M6D89_15110</name>
</gene>
<accession>A0A9X2I641</accession>
<sequence length="294" mass="30941">MFTSPPSNPATWPLALTIAGSDSGAGAGVQADLKTMAALGVYGASAITALTAQNTCGVQGVHPVPADFVRQQIHSVLTDMPVKVIKTGMLANAEIIQALHSCLLETPLPLVLDPVMVATSGDRLLADEAVSALRKLLIPRTLVLTPNIPEAAALLDEPEASDVETMVQQTRRLMAMGAQAVLLKGGHMHHPDEAVDVYLDDSRCELLRSRRVHTDNTHGTGCTLASAVAAFIARGLPPFEACREAKHYLSGALAASDTLQVGRGHGPVHHFYSYPTPTASAVASLATENSYESE</sequence>
<dbReference type="SUPFAM" id="SSF53613">
    <property type="entry name" value="Ribokinase-like"/>
    <property type="match status" value="1"/>
</dbReference>
<dbReference type="GO" id="GO:0008902">
    <property type="term" value="F:hydroxymethylpyrimidine kinase activity"/>
    <property type="evidence" value="ECO:0007669"/>
    <property type="project" value="UniProtKB-EC"/>
</dbReference>
<dbReference type="GO" id="GO:0005829">
    <property type="term" value="C:cytosol"/>
    <property type="evidence" value="ECO:0007669"/>
    <property type="project" value="TreeGrafter"/>
</dbReference>
<reference evidence="8" key="1">
    <citation type="submission" date="2022-05" db="EMBL/GenBank/DDBJ databases">
        <authorList>
            <person name="Sun H.-N."/>
        </authorList>
    </citation>
    <scope>NUCLEOTIDE SEQUENCE</scope>
    <source>
        <strain evidence="8">HB14</strain>
    </source>
</reference>
<feature type="domain" description="Pyridoxamine kinase/Phosphomethylpyrimidine kinase" evidence="7">
    <location>
        <begin position="22"/>
        <end position="269"/>
    </location>
</feature>
<evidence type="ECO:0000313" key="9">
    <source>
        <dbReference type="Proteomes" id="UP001139319"/>
    </source>
</evidence>
<organism evidence="8 9">
    <name type="scientific">Gilvimarinus xylanilyticus</name>
    <dbReference type="NCBI Taxonomy" id="2944139"/>
    <lineage>
        <taxon>Bacteria</taxon>
        <taxon>Pseudomonadati</taxon>
        <taxon>Pseudomonadota</taxon>
        <taxon>Gammaproteobacteria</taxon>
        <taxon>Cellvibrionales</taxon>
        <taxon>Cellvibrionaceae</taxon>
        <taxon>Gilvimarinus</taxon>
    </lineage>
</organism>
<dbReference type="CDD" id="cd01169">
    <property type="entry name" value="HMPP_kinase"/>
    <property type="match status" value="1"/>
</dbReference>
<dbReference type="InterPro" id="IPR004399">
    <property type="entry name" value="HMP/HMP-P_kinase_dom"/>
</dbReference>
<keyword evidence="5 8" id="KW-0418">Kinase</keyword>